<evidence type="ECO:0000259" key="2">
    <source>
        <dbReference type="Pfam" id="PF25781"/>
    </source>
</evidence>
<dbReference type="Pfam" id="PF25781">
    <property type="entry name" value="TPR_TEX10"/>
    <property type="match status" value="1"/>
</dbReference>
<dbReference type="Proteomes" id="UP000236161">
    <property type="component" value="Unassembled WGS sequence"/>
</dbReference>
<sequence length="651" mass="74396">MIKCDLSAVVHNHVYLFVFMLFISLVILLAIKKFEDLVPALVNCFEESISMIRAVSVANAPLFDCSICTLQCVNLAVELFLDVMNKFLPRSAPLVALPDGGPDFAVSDILQLLKKLWEAFPIVQIHGATAKESERLFILNVEIAVTFLNLFKWIDDSSLLIERFLWFIGNVFLGEQVDGSFPPNKALMEKKICRILPFIPGLVSQVTGSWRPHLLKAFTFAFNVSEVDPQIILLYLSAMEEMLLPTRSCGMMLSNHPEMFGFQVEWLRELPRILVCHGDKHSNISNVILKLLMRIGQSSVPNSPLALEYDRLQWLLKGFYCNRGFEETVIYGPFIMLPTDCQELAVSIIYYFSSLSIELLESLAFCCLSPAMDALMVIRTIEVLHSAYRAGRVNISYHIGFLFTLIARSKVSPKWFSVEVKDGSFTNREVFRSLTRYVCLCLSNMGDNSLVLKLLFKAIFKELIMKPLLDNSHGMLKIIITLKIKCSILSDENLGSLSDWLAGYLIDASSYIQEEVDADVQSDLYRIFKYYVHPCVILFCRNDKLLFHVLELFASFMMDGSIPVQFHSSVNYPHDLSARVHTVSSILLLMYDEVIVHRSLYSSKDAIQMILQNIEIILDSNEFNMNFEEKHWLQDIFNKLKTKFKFQCLKL</sequence>
<feature type="domain" description="TEX10-like TPR repeats" evidence="2">
    <location>
        <begin position="265"/>
        <end position="389"/>
    </location>
</feature>
<evidence type="ECO:0000313" key="4">
    <source>
        <dbReference type="Proteomes" id="UP000236161"/>
    </source>
</evidence>
<protein>
    <recommendedName>
        <fullName evidence="2">TEX10-like TPR repeats domain-containing protein</fullName>
    </recommendedName>
</protein>
<keyword evidence="1" id="KW-0812">Transmembrane</keyword>
<evidence type="ECO:0000313" key="3">
    <source>
        <dbReference type="EMBL" id="PKA62967.1"/>
    </source>
</evidence>
<feature type="transmembrane region" description="Helical" evidence="1">
    <location>
        <begin position="12"/>
        <end position="31"/>
    </location>
</feature>
<reference evidence="3 4" key="1">
    <citation type="journal article" date="2017" name="Nature">
        <title>The Apostasia genome and the evolution of orchids.</title>
        <authorList>
            <person name="Zhang G.Q."/>
            <person name="Liu K.W."/>
            <person name="Li Z."/>
            <person name="Lohaus R."/>
            <person name="Hsiao Y.Y."/>
            <person name="Niu S.C."/>
            <person name="Wang J.Y."/>
            <person name="Lin Y.C."/>
            <person name="Xu Q."/>
            <person name="Chen L.J."/>
            <person name="Yoshida K."/>
            <person name="Fujiwara S."/>
            <person name="Wang Z.W."/>
            <person name="Zhang Y.Q."/>
            <person name="Mitsuda N."/>
            <person name="Wang M."/>
            <person name="Liu G.H."/>
            <person name="Pecoraro L."/>
            <person name="Huang H.X."/>
            <person name="Xiao X.J."/>
            <person name="Lin M."/>
            <person name="Wu X.Y."/>
            <person name="Wu W.L."/>
            <person name="Chen Y.Y."/>
            <person name="Chang S.B."/>
            <person name="Sakamoto S."/>
            <person name="Ohme-Takagi M."/>
            <person name="Yagi M."/>
            <person name="Zeng S.J."/>
            <person name="Shen C.Y."/>
            <person name="Yeh C.M."/>
            <person name="Luo Y.B."/>
            <person name="Tsai W.C."/>
            <person name="Van de Peer Y."/>
            <person name="Liu Z.J."/>
        </authorList>
    </citation>
    <scope>NUCLEOTIDE SEQUENCE [LARGE SCALE GENOMIC DNA]</scope>
    <source>
        <strain evidence="4">cv. Shenzhen</strain>
        <tissue evidence="3">Stem</tissue>
    </source>
</reference>
<organism evidence="3 4">
    <name type="scientific">Apostasia shenzhenica</name>
    <dbReference type="NCBI Taxonomy" id="1088818"/>
    <lineage>
        <taxon>Eukaryota</taxon>
        <taxon>Viridiplantae</taxon>
        <taxon>Streptophyta</taxon>
        <taxon>Embryophyta</taxon>
        <taxon>Tracheophyta</taxon>
        <taxon>Spermatophyta</taxon>
        <taxon>Magnoliopsida</taxon>
        <taxon>Liliopsida</taxon>
        <taxon>Asparagales</taxon>
        <taxon>Orchidaceae</taxon>
        <taxon>Apostasioideae</taxon>
        <taxon>Apostasia</taxon>
    </lineage>
</organism>
<gene>
    <name evidence="3" type="ORF">AXF42_Ash007763</name>
</gene>
<keyword evidence="1" id="KW-0472">Membrane</keyword>
<dbReference type="OrthoDB" id="361362at2759"/>
<dbReference type="EMBL" id="KZ451911">
    <property type="protein sequence ID" value="PKA62967.1"/>
    <property type="molecule type" value="Genomic_DNA"/>
</dbReference>
<keyword evidence="1" id="KW-1133">Transmembrane helix</keyword>
<proteinExistence type="predicted"/>
<dbReference type="STRING" id="1088818.A0A2I0B599"/>
<evidence type="ECO:0000256" key="1">
    <source>
        <dbReference type="SAM" id="Phobius"/>
    </source>
</evidence>
<name>A0A2I0B599_9ASPA</name>
<accession>A0A2I0B599</accession>
<keyword evidence="4" id="KW-1185">Reference proteome</keyword>
<dbReference type="InterPro" id="IPR057949">
    <property type="entry name" value="TPR_TEX10"/>
</dbReference>
<dbReference type="AlphaFoldDB" id="A0A2I0B599"/>